<dbReference type="SMART" id="SM00530">
    <property type="entry name" value="HTH_XRE"/>
    <property type="match status" value="1"/>
</dbReference>
<dbReference type="AlphaFoldDB" id="A0A0V8GI86"/>
<reference evidence="3 6" key="1">
    <citation type="journal article" date="2015" name="Int. J. Syst. Evol. Microbiol.">
        <title>Exiguobacterium enclense sp. nov., isolated from sediment.</title>
        <authorList>
            <person name="Dastager S.G."/>
            <person name="Mawlankar R."/>
            <person name="Sonalkar V.V."/>
            <person name="Thorat M.N."/>
            <person name="Mual P."/>
            <person name="Verma A."/>
            <person name="Krishnamurthi S."/>
            <person name="Tang S.K."/>
            <person name="Li W.J."/>
        </authorList>
    </citation>
    <scope>NUCLEOTIDE SEQUENCE [LARGE SCALE GENOMIC DNA]</scope>
    <source>
        <strain evidence="3 6">NIO-1109</strain>
    </source>
</reference>
<dbReference type="Proteomes" id="UP001387110">
    <property type="component" value="Unassembled WGS sequence"/>
</dbReference>
<evidence type="ECO:0000313" key="7">
    <source>
        <dbReference type="Proteomes" id="UP000072605"/>
    </source>
</evidence>
<protein>
    <submittedName>
        <fullName evidence="5">Helix-turn-helix domain-containing protein</fullName>
    </submittedName>
    <submittedName>
        <fullName evidence="3">XRE family transcriptional regulator</fullName>
    </submittedName>
</protein>
<comment type="caution">
    <text evidence="3">The sequence shown here is derived from an EMBL/GenBank/DDBJ whole genome shotgun (WGS) entry which is preliminary data.</text>
</comment>
<accession>A0A0V8GI86</accession>
<sequence length="139" mass="15727">MNRALGKKIMQLRKQHKYTQKHLAEKCGETATTISAYERGQRMPTPQSLERLALALNTTIIDLIDPKHVQHPSLNEFIQQALEPTKPLDLKLVLEDLLVHLSLSKEIYFDGRLISTTVREEMATSIDHALKRGSASIEA</sequence>
<dbReference type="GO" id="GO:0003677">
    <property type="term" value="F:DNA binding"/>
    <property type="evidence" value="ECO:0007669"/>
    <property type="project" value="UniProtKB-KW"/>
</dbReference>
<evidence type="ECO:0000259" key="2">
    <source>
        <dbReference type="PROSITE" id="PS50943"/>
    </source>
</evidence>
<keyword evidence="8" id="KW-1185">Reference proteome</keyword>
<keyword evidence="1" id="KW-0238">DNA-binding</keyword>
<organism evidence="3 6">
    <name type="scientific">Exiguobacterium indicum</name>
    <dbReference type="NCBI Taxonomy" id="296995"/>
    <lineage>
        <taxon>Bacteria</taxon>
        <taxon>Bacillati</taxon>
        <taxon>Bacillota</taxon>
        <taxon>Bacilli</taxon>
        <taxon>Bacillales</taxon>
        <taxon>Bacillales Family XII. Incertae Sedis</taxon>
        <taxon>Exiguobacterium</taxon>
    </lineage>
</organism>
<dbReference type="Gene3D" id="1.10.260.40">
    <property type="entry name" value="lambda repressor-like DNA-binding domains"/>
    <property type="match status" value="1"/>
</dbReference>
<evidence type="ECO:0000313" key="3">
    <source>
        <dbReference type="EMBL" id="KSU49982.1"/>
    </source>
</evidence>
<gene>
    <name evidence="3" type="ORF">AS033_01025</name>
    <name evidence="4" type="ORF">RSA11_02565</name>
    <name evidence="5" type="ORF">SZL87_06240</name>
</gene>
<name>A0A0V8GI86_9BACL</name>
<dbReference type="InterPro" id="IPR010982">
    <property type="entry name" value="Lambda_DNA-bd_dom_sf"/>
</dbReference>
<dbReference type="RefSeq" id="WP_023469406.1">
    <property type="nucleotide sequence ID" value="NZ_FMYN01000001.1"/>
</dbReference>
<evidence type="ECO:0000313" key="5">
    <source>
        <dbReference type="EMBL" id="MEI4462029.1"/>
    </source>
</evidence>
<proteinExistence type="predicted"/>
<evidence type="ECO:0000256" key="1">
    <source>
        <dbReference type="ARBA" id="ARBA00023125"/>
    </source>
</evidence>
<dbReference type="EMBL" id="JBAWKY010000001">
    <property type="protein sequence ID" value="MEI4462029.1"/>
    <property type="molecule type" value="Genomic_DNA"/>
</dbReference>
<feature type="domain" description="HTH cro/C1-type" evidence="2">
    <location>
        <begin position="9"/>
        <end position="63"/>
    </location>
</feature>
<dbReference type="GO" id="GO:0003700">
    <property type="term" value="F:DNA-binding transcription factor activity"/>
    <property type="evidence" value="ECO:0007669"/>
    <property type="project" value="TreeGrafter"/>
</dbReference>
<evidence type="ECO:0000313" key="6">
    <source>
        <dbReference type="Proteomes" id="UP000053797"/>
    </source>
</evidence>
<dbReference type="Proteomes" id="UP000053797">
    <property type="component" value="Unassembled WGS sequence"/>
</dbReference>
<dbReference type="CDD" id="cd00093">
    <property type="entry name" value="HTH_XRE"/>
    <property type="match status" value="1"/>
</dbReference>
<dbReference type="GO" id="GO:0005829">
    <property type="term" value="C:cytosol"/>
    <property type="evidence" value="ECO:0007669"/>
    <property type="project" value="TreeGrafter"/>
</dbReference>
<dbReference type="EMBL" id="LNQL01000001">
    <property type="protein sequence ID" value="KSU49982.1"/>
    <property type="molecule type" value="Genomic_DNA"/>
</dbReference>
<dbReference type="GeneID" id="90837958"/>
<evidence type="ECO:0000313" key="8">
    <source>
        <dbReference type="Proteomes" id="UP001387110"/>
    </source>
</evidence>
<dbReference type="OrthoDB" id="3035529at2"/>
<dbReference type="PANTHER" id="PTHR46797">
    <property type="entry name" value="HTH-TYPE TRANSCRIPTIONAL REGULATOR"/>
    <property type="match status" value="1"/>
</dbReference>
<reference evidence="4 7" key="2">
    <citation type="journal article" date="2016" name="Front. Microbiol.">
        <title>Genomic Resource of Rice Seed Associated Bacteria.</title>
        <authorList>
            <person name="Midha S."/>
            <person name="Bansal K."/>
            <person name="Sharma S."/>
            <person name="Kumar N."/>
            <person name="Patil P.P."/>
            <person name="Chaudhry V."/>
            <person name="Patil P.B."/>
        </authorList>
    </citation>
    <scope>NUCLEOTIDE SEQUENCE [LARGE SCALE GENOMIC DNA]</scope>
    <source>
        <strain evidence="4 7">RSA11</strain>
    </source>
</reference>
<dbReference type="InterPro" id="IPR050807">
    <property type="entry name" value="TransReg_Diox_bact_type"/>
</dbReference>
<dbReference type="Proteomes" id="UP000072605">
    <property type="component" value="Unassembled WGS sequence"/>
</dbReference>
<dbReference type="EMBL" id="LDQV01000009">
    <property type="protein sequence ID" value="KTR28135.1"/>
    <property type="molecule type" value="Genomic_DNA"/>
</dbReference>
<dbReference type="Pfam" id="PF01381">
    <property type="entry name" value="HTH_3"/>
    <property type="match status" value="1"/>
</dbReference>
<dbReference type="PROSITE" id="PS50943">
    <property type="entry name" value="HTH_CROC1"/>
    <property type="match status" value="1"/>
</dbReference>
<dbReference type="SUPFAM" id="SSF47413">
    <property type="entry name" value="lambda repressor-like DNA-binding domains"/>
    <property type="match status" value="1"/>
</dbReference>
<dbReference type="PANTHER" id="PTHR46797:SF1">
    <property type="entry name" value="METHYLPHOSPHONATE SYNTHASE"/>
    <property type="match status" value="1"/>
</dbReference>
<evidence type="ECO:0000313" key="4">
    <source>
        <dbReference type="EMBL" id="KTR28135.1"/>
    </source>
</evidence>
<dbReference type="InterPro" id="IPR001387">
    <property type="entry name" value="Cro/C1-type_HTH"/>
</dbReference>
<reference evidence="5 8" key="3">
    <citation type="submission" date="2023-12" db="EMBL/GenBank/DDBJ databases">
        <authorList>
            <person name="Easwaran N."/>
            <person name="Lazarus H.P.S."/>
        </authorList>
    </citation>
    <scope>NUCLEOTIDE SEQUENCE [LARGE SCALE GENOMIC DNA]</scope>
    <source>
        <strain evidence="5 8">VIT-2023</strain>
    </source>
</reference>